<comment type="caution">
    <text evidence="1">The sequence shown here is derived from an EMBL/GenBank/DDBJ whole genome shotgun (WGS) entry which is preliminary data.</text>
</comment>
<dbReference type="EMBL" id="BJWL01000003">
    <property type="protein sequence ID" value="GFY84434.1"/>
    <property type="molecule type" value="Genomic_DNA"/>
</dbReference>
<gene>
    <name evidence="1" type="ORF">Acr_03g0012080</name>
</gene>
<protein>
    <submittedName>
        <fullName evidence="1">Uncharacterized protein</fullName>
    </submittedName>
</protein>
<keyword evidence="2" id="KW-1185">Reference proteome</keyword>
<organism evidence="1 2">
    <name type="scientific">Actinidia rufa</name>
    <dbReference type="NCBI Taxonomy" id="165716"/>
    <lineage>
        <taxon>Eukaryota</taxon>
        <taxon>Viridiplantae</taxon>
        <taxon>Streptophyta</taxon>
        <taxon>Embryophyta</taxon>
        <taxon>Tracheophyta</taxon>
        <taxon>Spermatophyta</taxon>
        <taxon>Magnoliopsida</taxon>
        <taxon>eudicotyledons</taxon>
        <taxon>Gunneridae</taxon>
        <taxon>Pentapetalae</taxon>
        <taxon>asterids</taxon>
        <taxon>Ericales</taxon>
        <taxon>Actinidiaceae</taxon>
        <taxon>Actinidia</taxon>
    </lineage>
</organism>
<sequence>MEVLSIQQHARDTLSRLRMRKRDKNWARDHMRARLKGGLGGTGELGMGCRWAVSARLGCTGRSRGCAEAGWWFAQAGAAQRCGWWLDGGCAGRGCTEAVWRLGGGGCLEAGGGCRGCTEAAQEAGLELSGCAGLHRGLVAVWWLRSDCPRLRRRLKVVAVGFRVWAAVEAD</sequence>
<dbReference type="Proteomes" id="UP000585474">
    <property type="component" value="Unassembled WGS sequence"/>
</dbReference>
<reference evidence="1 2" key="1">
    <citation type="submission" date="2019-07" db="EMBL/GenBank/DDBJ databases">
        <title>De Novo Assembly of kiwifruit Actinidia rufa.</title>
        <authorList>
            <person name="Sugita-Konishi S."/>
            <person name="Sato K."/>
            <person name="Mori E."/>
            <person name="Abe Y."/>
            <person name="Kisaki G."/>
            <person name="Hamano K."/>
            <person name="Suezawa K."/>
            <person name="Otani M."/>
            <person name="Fukuda T."/>
            <person name="Manabe T."/>
            <person name="Gomi K."/>
            <person name="Tabuchi M."/>
            <person name="Akimitsu K."/>
            <person name="Kataoka I."/>
        </authorList>
    </citation>
    <scope>NUCLEOTIDE SEQUENCE [LARGE SCALE GENOMIC DNA]</scope>
    <source>
        <strain evidence="2">cv. Fuchu</strain>
    </source>
</reference>
<dbReference type="AlphaFoldDB" id="A0A7J0ED66"/>
<proteinExistence type="predicted"/>
<accession>A0A7J0ED66</accession>
<name>A0A7J0ED66_9ERIC</name>
<evidence type="ECO:0000313" key="2">
    <source>
        <dbReference type="Proteomes" id="UP000585474"/>
    </source>
</evidence>
<evidence type="ECO:0000313" key="1">
    <source>
        <dbReference type="EMBL" id="GFY84434.1"/>
    </source>
</evidence>